<keyword evidence="4" id="KW-1185">Reference proteome</keyword>
<reference evidence="3 4" key="1">
    <citation type="journal article" date="2016" name="Proc. Natl. Acad. Sci. U.S.A.">
        <title>Comparative genomics of biotechnologically important yeasts.</title>
        <authorList>
            <person name="Riley R."/>
            <person name="Haridas S."/>
            <person name="Wolfe K.H."/>
            <person name="Lopes M.R."/>
            <person name="Hittinger C.T."/>
            <person name="Goeker M."/>
            <person name="Salamov A.A."/>
            <person name="Wisecaver J.H."/>
            <person name="Long T.M."/>
            <person name="Calvey C.H."/>
            <person name="Aerts A.L."/>
            <person name="Barry K.W."/>
            <person name="Choi C."/>
            <person name="Clum A."/>
            <person name="Coughlan A.Y."/>
            <person name="Deshpande S."/>
            <person name="Douglass A.P."/>
            <person name="Hanson S.J."/>
            <person name="Klenk H.-P."/>
            <person name="LaButti K.M."/>
            <person name="Lapidus A."/>
            <person name="Lindquist E.A."/>
            <person name="Lipzen A.M."/>
            <person name="Meier-Kolthoff J.P."/>
            <person name="Ohm R.A."/>
            <person name="Otillar R.P."/>
            <person name="Pangilinan J.L."/>
            <person name="Peng Y."/>
            <person name="Rokas A."/>
            <person name="Rosa C.A."/>
            <person name="Scheuner C."/>
            <person name="Sibirny A.A."/>
            <person name="Slot J.C."/>
            <person name="Stielow J.B."/>
            <person name="Sun H."/>
            <person name="Kurtzman C.P."/>
            <person name="Blackwell M."/>
            <person name="Grigoriev I.V."/>
            <person name="Jeffries T.W."/>
        </authorList>
    </citation>
    <scope>NUCLEOTIDE SEQUENCE [LARGE SCALE GENOMIC DNA]</scope>
    <source>
        <strain evidence="3 4">DSM 6958</strain>
    </source>
</reference>
<protein>
    <submittedName>
        <fullName evidence="3">Uncharacterized protein</fullName>
    </submittedName>
</protein>
<evidence type="ECO:0000313" key="4">
    <source>
        <dbReference type="Proteomes" id="UP000095009"/>
    </source>
</evidence>
<keyword evidence="2" id="KW-1133">Transmembrane helix</keyword>
<name>A0A1E3PMU0_9ASCO</name>
<keyword evidence="2" id="KW-0472">Membrane</keyword>
<evidence type="ECO:0000313" key="3">
    <source>
        <dbReference type="EMBL" id="ODQ66761.1"/>
    </source>
</evidence>
<proteinExistence type="predicted"/>
<dbReference type="Proteomes" id="UP000095009">
    <property type="component" value="Unassembled WGS sequence"/>
</dbReference>
<feature type="compositionally biased region" description="Basic and acidic residues" evidence="1">
    <location>
        <begin position="152"/>
        <end position="173"/>
    </location>
</feature>
<organism evidence="3 4">
    <name type="scientific">Nadsonia fulvescens var. elongata DSM 6958</name>
    <dbReference type="NCBI Taxonomy" id="857566"/>
    <lineage>
        <taxon>Eukaryota</taxon>
        <taxon>Fungi</taxon>
        <taxon>Dikarya</taxon>
        <taxon>Ascomycota</taxon>
        <taxon>Saccharomycotina</taxon>
        <taxon>Dipodascomycetes</taxon>
        <taxon>Dipodascales</taxon>
        <taxon>Dipodascales incertae sedis</taxon>
        <taxon>Nadsonia</taxon>
    </lineage>
</organism>
<feature type="region of interest" description="Disordered" evidence="1">
    <location>
        <begin position="146"/>
        <end position="188"/>
    </location>
</feature>
<keyword evidence="2" id="KW-0812">Transmembrane</keyword>
<feature type="compositionally biased region" description="Polar residues" evidence="1">
    <location>
        <begin position="179"/>
        <end position="188"/>
    </location>
</feature>
<evidence type="ECO:0000256" key="1">
    <source>
        <dbReference type="SAM" id="MobiDB-lite"/>
    </source>
</evidence>
<accession>A0A1E3PMU0</accession>
<evidence type="ECO:0000256" key="2">
    <source>
        <dbReference type="SAM" id="Phobius"/>
    </source>
</evidence>
<dbReference type="EMBL" id="KV454408">
    <property type="protein sequence ID" value="ODQ66761.1"/>
    <property type="molecule type" value="Genomic_DNA"/>
</dbReference>
<sequence length="188" mass="21117">MSSTGNAFPGVVMGALVLFMVVVGFAALMGPTKKEIDTTSGHVLTEDGEVTDPILNHFKDFNSYEQPLIEQAMKKISEGQRLIKQLNKDLHADNNSNTSDAGSVEAKIECEEAREKAFESLEEILFLNHCVLQKLLHDSTQIIQNRSSGLKQRQDDSQAKLDKELQDKEDFKRQGKWKQMTSKLSFTK</sequence>
<feature type="transmembrane region" description="Helical" evidence="2">
    <location>
        <begin position="6"/>
        <end position="28"/>
    </location>
</feature>
<gene>
    <name evidence="3" type="ORF">NADFUDRAFT_82483</name>
</gene>
<dbReference type="AlphaFoldDB" id="A0A1E3PMU0"/>